<protein>
    <recommendedName>
        <fullName evidence="3">DUF7900 domain-containing protein</fullName>
    </recommendedName>
</protein>
<proteinExistence type="predicted"/>
<feature type="domain" description="DUF7900" evidence="3">
    <location>
        <begin position="61"/>
        <end position="98"/>
    </location>
</feature>
<organism evidence="4 5">
    <name type="scientific">Arabidopsis thaliana</name>
    <name type="common">Mouse-ear cress</name>
    <dbReference type="NCBI Taxonomy" id="3702"/>
    <lineage>
        <taxon>Eukaryota</taxon>
        <taxon>Viridiplantae</taxon>
        <taxon>Streptophyta</taxon>
        <taxon>Embryophyta</taxon>
        <taxon>Tracheophyta</taxon>
        <taxon>Spermatophyta</taxon>
        <taxon>Magnoliopsida</taxon>
        <taxon>eudicotyledons</taxon>
        <taxon>Gunneridae</taxon>
        <taxon>Pentapetalae</taxon>
        <taxon>rosids</taxon>
        <taxon>malvids</taxon>
        <taxon>Brassicales</taxon>
        <taxon>Brassicaceae</taxon>
        <taxon>Camelineae</taxon>
        <taxon>Arabidopsis</taxon>
    </lineage>
</organism>
<evidence type="ECO:0000256" key="1">
    <source>
        <dbReference type="SAM" id="Coils"/>
    </source>
</evidence>
<dbReference type="InterPro" id="IPR057222">
    <property type="entry name" value="DUF7900"/>
</dbReference>
<feature type="region of interest" description="Disordered" evidence="2">
    <location>
        <begin position="1"/>
        <end position="20"/>
    </location>
</feature>
<reference evidence="4 5" key="1">
    <citation type="submission" date="2019-12" db="EMBL/GenBank/DDBJ databases">
        <authorList>
            <person name="Jiao W.-B."/>
            <person name="Schneeberger K."/>
        </authorList>
    </citation>
    <scope>NUCLEOTIDE SEQUENCE [LARGE SCALE GENOMIC DNA]</scope>
    <source>
        <strain evidence="5">cv. C24</strain>
    </source>
</reference>
<dbReference type="Pfam" id="PF25464">
    <property type="entry name" value="DUF7900"/>
    <property type="match status" value="1"/>
</dbReference>
<evidence type="ECO:0000259" key="3">
    <source>
        <dbReference type="Pfam" id="PF25464"/>
    </source>
</evidence>
<evidence type="ECO:0000313" key="5">
    <source>
        <dbReference type="Proteomes" id="UP000434276"/>
    </source>
</evidence>
<dbReference type="AlphaFoldDB" id="A0A5S9VL93"/>
<evidence type="ECO:0000256" key="2">
    <source>
        <dbReference type="SAM" id="MobiDB-lite"/>
    </source>
</evidence>
<dbReference type="Proteomes" id="UP000434276">
    <property type="component" value="Unassembled WGS sequence"/>
</dbReference>
<dbReference type="EMBL" id="CACSHJ010000087">
    <property type="protein sequence ID" value="CAA0233048.1"/>
    <property type="molecule type" value="Genomic_DNA"/>
</dbReference>
<accession>A0A5S9VL93</accession>
<gene>
    <name evidence="4" type="ORF">C24_LOCUS2306</name>
</gene>
<dbReference type="PANTHER" id="PTHR33248">
    <property type="entry name" value="ZINC ION-BINDING PROTEIN"/>
    <property type="match status" value="1"/>
</dbReference>
<feature type="coiled-coil region" evidence="1">
    <location>
        <begin position="61"/>
        <end position="102"/>
    </location>
</feature>
<sequence>MMSQSSGSDANSISRSWSPVCSCGRATTITKAWTNENPGRRFVRCGVHGFINWADAEKPFVSGSNDHLKKYEEENNKLEEEKKKLVEEKKKLEEEKKKGNSVFH</sequence>
<name>A0A5S9VL93_ARATH</name>
<evidence type="ECO:0000313" key="4">
    <source>
        <dbReference type="EMBL" id="CAA0233048.1"/>
    </source>
</evidence>
<dbReference type="OrthoDB" id="1112464at2759"/>
<keyword evidence="1" id="KW-0175">Coiled coil</keyword>